<keyword evidence="2" id="KW-0472">Membrane</keyword>
<feature type="transmembrane region" description="Helical" evidence="2">
    <location>
        <begin position="30"/>
        <end position="51"/>
    </location>
</feature>
<evidence type="ECO:0000256" key="2">
    <source>
        <dbReference type="SAM" id="Phobius"/>
    </source>
</evidence>
<comment type="caution">
    <text evidence="3">The sequence shown here is derived from an EMBL/GenBank/DDBJ whole genome shotgun (WGS) entry which is preliminary data.</text>
</comment>
<dbReference type="Proteomes" id="UP000017840">
    <property type="component" value="Unassembled WGS sequence"/>
</dbReference>
<dbReference type="InterPro" id="IPR055972">
    <property type="entry name" value="DUF7550"/>
</dbReference>
<feature type="compositionally biased region" description="Basic and acidic residues" evidence="1">
    <location>
        <begin position="1"/>
        <end position="18"/>
    </location>
</feature>
<proteinExistence type="predicted"/>
<organism evidence="3 4">
    <name type="scientific">Candidatus Halobonum tyrrellensis G22</name>
    <dbReference type="NCBI Taxonomy" id="1324957"/>
    <lineage>
        <taxon>Archaea</taxon>
        <taxon>Methanobacteriati</taxon>
        <taxon>Methanobacteriota</taxon>
        <taxon>Stenosarchaea group</taxon>
        <taxon>Halobacteria</taxon>
        <taxon>Halobacteriales</taxon>
        <taxon>Haloferacaceae</taxon>
        <taxon>Candidatus Halobonum</taxon>
    </lineage>
</organism>
<name>V4HIN7_9EURY</name>
<keyword evidence="2" id="KW-1133">Transmembrane helix</keyword>
<evidence type="ECO:0000256" key="1">
    <source>
        <dbReference type="SAM" id="MobiDB-lite"/>
    </source>
</evidence>
<sequence length="52" mass="5706">MADHHEHEQFREFDDDRVTSPMQPYTSGQIGVGVAVAVVGLLVVFGLPLLLL</sequence>
<feature type="region of interest" description="Disordered" evidence="1">
    <location>
        <begin position="1"/>
        <end position="20"/>
    </location>
</feature>
<protein>
    <submittedName>
        <fullName evidence="3">Uncharacterized protein</fullName>
    </submittedName>
</protein>
<evidence type="ECO:0000313" key="4">
    <source>
        <dbReference type="Proteomes" id="UP000017840"/>
    </source>
</evidence>
<evidence type="ECO:0000313" key="3">
    <source>
        <dbReference type="EMBL" id="ESP89653.1"/>
    </source>
</evidence>
<keyword evidence="2" id="KW-0812">Transmembrane</keyword>
<dbReference type="Pfam" id="PF24418">
    <property type="entry name" value="DUF7550"/>
    <property type="match status" value="1"/>
</dbReference>
<dbReference type="AlphaFoldDB" id="V4HIN7"/>
<gene>
    <name evidence="3" type="ORF">K933_03011</name>
</gene>
<keyword evidence="4" id="KW-1185">Reference proteome</keyword>
<dbReference type="STRING" id="1324957.K933_03011"/>
<dbReference type="RefSeq" id="WP_023393194.1">
    <property type="nucleotide sequence ID" value="NZ_ASGZ01000007.1"/>
</dbReference>
<dbReference type="OrthoDB" id="342626at2157"/>
<dbReference type="EMBL" id="ASGZ01000007">
    <property type="protein sequence ID" value="ESP89653.1"/>
    <property type="molecule type" value="Genomic_DNA"/>
</dbReference>
<reference evidence="3 4" key="1">
    <citation type="journal article" date="2013" name="Genome Announc.">
        <title>Draft Genome Sequence of 'Candidatus Halobonum tyrrellensis' Strain G22, Isolated from the Hypersaline Waters of Lake Tyrrell, Australia.</title>
        <authorList>
            <person name="Ugalde J.A."/>
            <person name="Narasingarao P."/>
            <person name="Kuo S."/>
            <person name="Podell S."/>
            <person name="Allen E.E."/>
        </authorList>
    </citation>
    <scope>NUCLEOTIDE SEQUENCE [LARGE SCALE GENOMIC DNA]</scope>
    <source>
        <strain evidence="3 4">G22</strain>
    </source>
</reference>
<accession>V4HIN7</accession>